<dbReference type="EC" id="2.1.1.80" evidence="5"/>
<keyword evidence="4 5" id="KW-0949">S-adenosyl-L-methionine</keyword>
<dbReference type="Gene3D" id="3.40.50.150">
    <property type="entry name" value="Vaccinia Virus protein VP39"/>
    <property type="match status" value="1"/>
</dbReference>
<feature type="binding site" evidence="6">
    <location>
        <begin position="211"/>
        <end position="212"/>
    </location>
    <ligand>
        <name>S-adenosyl-L-methionine</name>
        <dbReference type="ChEBI" id="CHEBI:59789"/>
    </ligand>
</feature>
<dbReference type="SMART" id="SM00138">
    <property type="entry name" value="MeTrc"/>
    <property type="match status" value="1"/>
</dbReference>
<dbReference type="AlphaFoldDB" id="A0A8I1KKI1"/>
<dbReference type="PROSITE" id="PS50123">
    <property type="entry name" value="CHER"/>
    <property type="match status" value="1"/>
</dbReference>
<keyword evidence="3 5" id="KW-0808">Transferase</keyword>
<evidence type="ECO:0000313" key="8">
    <source>
        <dbReference type="EMBL" id="MBJ7541978.1"/>
    </source>
</evidence>
<dbReference type="Gene3D" id="1.10.155.10">
    <property type="entry name" value="Chemotaxis receptor methyltransferase CheR, N-terminal domain"/>
    <property type="match status" value="1"/>
</dbReference>
<name>A0A8I1KKI1_9HYPH</name>
<protein>
    <recommendedName>
        <fullName evidence="5">Chemotaxis protein methyltransferase</fullName>
        <ecNumber evidence="5">2.1.1.80</ecNumber>
    </recommendedName>
</protein>
<dbReference type="RefSeq" id="WP_037240321.1">
    <property type="nucleotide sequence ID" value="NZ_JAEMUK010000002.1"/>
</dbReference>
<evidence type="ECO:0000256" key="6">
    <source>
        <dbReference type="PIRSR" id="PIRSR000410-1"/>
    </source>
</evidence>
<dbReference type="Pfam" id="PF01739">
    <property type="entry name" value="CheR"/>
    <property type="match status" value="1"/>
</dbReference>
<evidence type="ECO:0000256" key="3">
    <source>
        <dbReference type="ARBA" id="ARBA00022679"/>
    </source>
</evidence>
<evidence type="ECO:0000256" key="1">
    <source>
        <dbReference type="ARBA" id="ARBA00001541"/>
    </source>
</evidence>
<evidence type="ECO:0000256" key="2">
    <source>
        <dbReference type="ARBA" id="ARBA00022603"/>
    </source>
</evidence>
<evidence type="ECO:0000259" key="7">
    <source>
        <dbReference type="PROSITE" id="PS50123"/>
    </source>
</evidence>
<proteinExistence type="predicted"/>
<dbReference type="InterPro" id="IPR029063">
    <property type="entry name" value="SAM-dependent_MTases_sf"/>
</dbReference>
<evidence type="ECO:0000313" key="9">
    <source>
        <dbReference type="Proteomes" id="UP000623250"/>
    </source>
</evidence>
<dbReference type="Proteomes" id="UP000623250">
    <property type="component" value="Unassembled WGS sequence"/>
</dbReference>
<keyword evidence="2 5" id="KW-0489">Methyltransferase</keyword>
<evidence type="ECO:0000256" key="5">
    <source>
        <dbReference type="PIRNR" id="PIRNR000410"/>
    </source>
</evidence>
<dbReference type="PANTHER" id="PTHR24422">
    <property type="entry name" value="CHEMOTAXIS PROTEIN METHYLTRANSFERASE"/>
    <property type="match status" value="1"/>
</dbReference>
<gene>
    <name evidence="8" type="ORF">JDN41_00210</name>
</gene>
<comment type="function">
    <text evidence="5">Methylation of the membrane-bound methyl-accepting chemotaxis proteins (MCP) to form gamma-glutamyl methyl ester residues in MCP.</text>
</comment>
<keyword evidence="9" id="KW-1185">Reference proteome</keyword>
<reference evidence="8 9" key="1">
    <citation type="submission" date="2020-12" db="EMBL/GenBank/DDBJ databases">
        <title>Revised draft genomes of Rhodomicrobium vannielii ATCC 17100 and Rhodomicrobium udaipurense JA643.</title>
        <authorList>
            <person name="Conners E.M."/>
            <person name="Davenport E.J."/>
            <person name="Bose A."/>
        </authorList>
    </citation>
    <scope>NUCLEOTIDE SEQUENCE [LARGE SCALE GENOMIC DNA]</scope>
    <source>
        <strain evidence="8 9">JA643</strain>
    </source>
</reference>
<feature type="binding site" evidence="6">
    <location>
        <position position="84"/>
    </location>
    <ligand>
        <name>S-adenosyl-L-methionine</name>
        <dbReference type="ChEBI" id="CHEBI:59789"/>
    </ligand>
</feature>
<dbReference type="GO" id="GO:0032259">
    <property type="term" value="P:methylation"/>
    <property type="evidence" value="ECO:0007669"/>
    <property type="project" value="UniProtKB-KW"/>
</dbReference>
<feature type="binding site" evidence="6">
    <location>
        <position position="154"/>
    </location>
    <ligand>
        <name>S-adenosyl-L-methionine</name>
        <dbReference type="ChEBI" id="CHEBI:59789"/>
    </ligand>
</feature>
<dbReference type="Pfam" id="PF03705">
    <property type="entry name" value="CheR_N"/>
    <property type="match status" value="1"/>
</dbReference>
<dbReference type="InterPro" id="IPR026024">
    <property type="entry name" value="Chemotaxis_MeTrfase_CheR"/>
</dbReference>
<dbReference type="EMBL" id="JAEMUK010000002">
    <property type="protein sequence ID" value="MBJ7541978.1"/>
    <property type="molecule type" value="Genomic_DNA"/>
</dbReference>
<dbReference type="PIRSF" id="PIRSF000410">
    <property type="entry name" value="CheR"/>
    <property type="match status" value="1"/>
</dbReference>
<feature type="binding site" evidence="6">
    <location>
        <position position="88"/>
    </location>
    <ligand>
        <name>S-adenosyl-L-methionine</name>
        <dbReference type="ChEBI" id="CHEBI:59789"/>
    </ligand>
</feature>
<accession>A0A8I1KKI1</accession>
<dbReference type="InterPro" id="IPR050903">
    <property type="entry name" value="Bact_Chemotaxis_MeTrfase"/>
</dbReference>
<dbReference type="GO" id="GO:0008983">
    <property type="term" value="F:protein-glutamate O-methyltransferase activity"/>
    <property type="evidence" value="ECO:0007669"/>
    <property type="project" value="UniProtKB-EC"/>
</dbReference>
<dbReference type="PANTHER" id="PTHR24422:SF19">
    <property type="entry name" value="CHEMOTAXIS PROTEIN METHYLTRANSFERASE"/>
    <property type="match status" value="1"/>
</dbReference>
<dbReference type="InterPro" id="IPR000780">
    <property type="entry name" value="CheR_MeTrfase"/>
</dbReference>
<comment type="caution">
    <text evidence="8">The sequence shown here is derived from an EMBL/GenBank/DDBJ whole genome shotgun (WGS) entry which is preliminary data.</text>
</comment>
<dbReference type="InterPro" id="IPR036804">
    <property type="entry name" value="CheR_N_sf"/>
</dbReference>
<dbReference type="PRINTS" id="PR00996">
    <property type="entry name" value="CHERMTFRASE"/>
</dbReference>
<feature type="binding site" evidence="6">
    <location>
        <position position="82"/>
    </location>
    <ligand>
        <name>S-adenosyl-L-methionine</name>
        <dbReference type="ChEBI" id="CHEBI:59789"/>
    </ligand>
</feature>
<dbReference type="SUPFAM" id="SSF53335">
    <property type="entry name" value="S-adenosyl-L-methionine-dependent methyltransferases"/>
    <property type="match status" value="1"/>
</dbReference>
<organism evidence="8 9">
    <name type="scientific">Rhodomicrobium udaipurense</name>
    <dbReference type="NCBI Taxonomy" id="1202716"/>
    <lineage>
        <taxon>Bacteria</taxon>
        <taxon>Pseudomonadati</taxon>
        <taxon>Pseudomonadota</taxon>
        <taxon>Alphaproteobacteria</taxon>
        <taxon>Hyphomicrobiales</taxon>
        <taxon>Hyphomicrobiaceae</taxon>
        <taxon>Rhodomicrobium</taxon>
    </lineage>
</organism>
<dbReference type="InterPro" id="IPR022642">
    <property type="entry name" value="CheR_C"/>
</dbReference>
<comment type="catalytic activity">
    <reaction evidence="1 5">
        <text>L-glutamyl-[protein] + S-adenosyl-L-methionine = [protein]-L-glutamate 5-O-methyl ester + S-adenosyl-L-homocysteine</text>
        <dbReference type="Rhea" id="RHEA:24452"/>
        <dbReference type="Rhea" id="RHEA-COMP:10208"/>
        <dbReference type="Rhea" id="RHEA-COMP:10311"/>
        <dbReference type="ChEBI" id="CHEBI:29973"/>
        <dbReference type="ChEBI" id="CHEBI:57856"/>
        <dbReference type="ChEBI" id="CHEBI:59789"/>
        <dbReference type="ChEBI" id="CHEBI:82795"/>
        <dbReference type="EC" id="2.1.1.80"/>
    </reaction>
</comment>
<feature type="domain" description="CheR-type methyltransferase" evidence="7">
    <location>
        <begin position="5"/>
        <end position="284"/>
    </location>
</feature>
<dbReference type="SUPFAM" id="SSF47757">
    <property type="entry name" value="Chemotaxis receptor methyltransferase CheR, N-terminal domain"/>
    <property type="match status" value="1"/>
</dbReference>
<dbReference type="InterPro" id="IPR022641">
    <property type="entry name" value="CheR_N"/>
</dbReference>
<sequence>MMSSASATEFPFTAADFQTIVGIVYERSGIVLNAHKRDMTYSRLSRRLRVLGLRSFRDYCALLKGREGDREVGFLIDAITTNLTKFFREAHHFDFLREQILTPAAQRRNGERAHIRLWSAGCSSGEEPYSIAMVAAALQREMMADWDLRVLATDLDTNVLKRAKAGVYSRASLESVPPTMRETFFDRRPEDRSSSQVRRNIQDLVSIRQLNLLSTWPFHGKFDAIFCRNVMIYFDAETKTALIERFHAQLKEGGWLFVGHSESLLDHQTRFKLCGRTVYRKIGQ</sequence>
<feature type="binding site" evidence="6">
    <location>
        <begin position="228"/>
        <end position="229"/>
    </location>
    <ligand>
        <name>S-adenosyl-L-methionine</name>
        <dbReference type="ChEBI" id="CHEBI:59789"/>
    </ligand>
</feature>
<feature type="binding site" evidence="6">
    <location>
        <position position="127"/>
    </location>
    <ligand>
        <name>S-adenosyl-L-methionine</name>
        <dbReference type="ChEBI" id="CHEBI:59789"/>
    </ligand>
</feature>
<evidence type="ECO:0000256" key="4">
    <source>
        <dbReference type="ARBA" id="ARBA00022691"/>
    </source>
</evidence>